<evidence type="ECO:0000256" key="1">
    <source>
        <dbReference type="SAM" id="Phobius"/>
    </source>
</evidence>
<dbReference type="CDD" id="cd01949">
    <property type="entry name" value="GGDEF"/>
    <property type="match status" value="1"/>
</dbReference>
<feature type="domain" description="GGDEF" evidence="2">
    <location>
        <begin position="193"/>
        <end position="325"/>
    </location>
</feature>
<dbReference type="Pfam" id="PF08447">
    <property type="entry name" value="PAS_3"/>
    <property type="match status" value="1"/>
</dbReference>
<dbReference type="InterPro" id="IPR052155">
    <property type="entry name" value="Biofilm_reg_signaling"/>
</dbReference>
<dbReference type="InterPro" id="IPR000014">
    <property type="entry name" value="PAS"/>
</dbReference>
<evidence type="ECO:0000313" key="3">
    <source>
        <dbReference type="EMBL" id="TYR29954.1"/>
    </source>
</evidence>
<keyword evidence="1" id="KW-0472">Membrane</keyword>
<comment type="caution">
    <text evidence="3">The sequence shown here is derived from an EMBL/GenBank/DDBJ whole genome shotgun (WGS) entry which is preliminary data.</text>
</comment>
<evidence type="ECO:0000259" key="2">
    <source>
        <dbReference type="PROSITE" id="PS50887"/>
    </source>
</evidence>
<organism evidence="3 4">
    <name type="scientific">Neoaquamicrobium microcysteis</name>
    <dbReference type="NCBI Taxonomy" id="2682781"/>
    <lineage>
        <taxon>Bacteria</taxon>
        <taxon>Pseudomonadati</taxon>
        <taxon>Pseudomonadota</taxon>
        <taxon>Alphaproteobacteria</taxon>
        <taxon>Hyphomicrobiales</taxon>
        <taxon>Phyllobacteriaceae</taxon>
        <taxon>Neoaquamicrobium</taxon>
    </lineage>
</organism>
<dbReference type="InterPro" id="IPR029787">
    <property type="entry name" value="Nucleotide_cyclase"/>
</dbReference>
<dbReference type="Gene3D" id="3.30.70.270">
    <property type="match status" value="1"/>
</dbReference>
<accession>A0A5D4GP86</accession>
<dbReference type="InterPro" id="IPR043128">
    <property type="entry name" value="Rev_trsase/Diguanyl_cyclase"/>
</dbReference>
<dbReference type="EMBL" id="VSZS01000067">
    <property type="protein sequence ID" value="TYR29954.1"/>
    <property type="molecule type" value="Genomic_DNA"/>
</dbReference>
<protein>
    <submittedName>
        <fullName evidence="3">Diguanylate cyclase</fullName>
    </submittedName>
</protein>
<dbReference type="InterPro" id="IPR035965">
    <property type="entry name" value="PAS-like_dom_sf"/>
</dbReference>
<keyword evidence="1" id="KW-0812">Transmembrane</keyword>
<dbReference type="OrthoDB" id="9812260at2"/>
<dbReference type="PANTHER" id="PTHR44757:SF2">
    <property type="entry name" value="BIOFILM ARCHITECTURE MAINTENANCE PROTEIN MBAA"/>
    <property type="match status" value="1"/>
</dbReference>
<feature type="transmembrane region" description="Helical" evidence="1">
    <location>
        <begin position="6"/>
        <end position="23"/>
    </location>
</feature>
<dbReference type="SUPFAM" id="SSF55785">
    <property type="entry name" value="PYP-like sensor domain (PAS domain)"/>
    <property type="match status" value="1"/>
</dbReference>
<dbReference type="PROSITE" id="PS50887">
    <property type="entry name" value="GGDEF"/>
    <property type="match status" value="1"/>
</dbReference>
<dbReference type="AlphaFoldDB" id="A0A5D4GP86"/>
<dbReference type="InterPro" id="IPR013655">
    <property type="entry name" value="PAS_fold_3"/>
</dbReference>
<dbReference type="Proteomes" id="UP000323258">
    <property type="component" value="Unassembled WGS sequence"/>
</dbReference>
<keyword evidence="1" id="KW-1133">Transmembrane helix</keyword>
<proteinExistence type="predicted"/>
<dbReference type="Gene3D" id="2.10.70.100">
    <property type="match status" value="1"/>
</dbReference>
<dbReference type="Gene3D" id="3.30.450.20">
    <property type="entry name" value="PAS domain"/>
    <property type="match status" value="1"/>
</dbReference>
<reference evidence="3 4" key="2">
    <citation type="submission" date="2019-09" db="EMBL/GenBank/DDBJ databases">
        <title>Mesorhizobium sp. MaA-C15 isolated from Microcystis aeruginosa.</title>
        <authorList>
            <person name="Jeong S.E."/>
            <person name="Jin H.M."/>
            <person name="Jeon C.O."/>
        </authorList>
    </citation>
    <scope>NUCLEOTIDE SEQUENCE [LARGE SCALE GENOMIC DNA]</scope>
    <source>
        <strain evidence="3 4">MaA-C15</strain>
    </source>
</reference>
<name>A0A5D4GP86_9HYPH</name>
<dbReference type="SUPFAM" id="SSF55073">
    <property type="entry name" value="Nucleotide cyclase"/>
    <property type="match status" value="1"/>
</dbReference>
<sequence length="335" mass="37460">MEVLFTVLIAFVAGCASIGLVLLRQRRLAARIAMLEQQTTWYHDALRIAGAGIWQWNIEEDRWHWMEDIFQTPGSTLDYHIAMSEDFHRHLHPDDRDLYRSIEAACREGQESYLVEYRYRLDNGEIRWFRDIAHRVASAGEGAPTIFGITIDVTEEKQRTLDRERRSDQDDLTGLPNRRALMEHLADRLFDETEFALAFVDLNGFKTLNDQHGHASGDACLRLLGRTLSASLHDDEFAARMGGDEFVIIIPASDDETAIDRTSSLIGDALTVANRGIPKGRIGASAGLAFHPRHATTREGLLGAADSAMYRAKASGRSLALSVYGDDDATSQRSA</sequence>
<dbReference type="Pfam" id="PF00990">
    <property type="entry name" value="GGDEF"/>
    <property type="match status" value="1"/>
</dbReference>
<dbReference type="NCBIfam" id="TIGR00254">
    <property type="entry name" value="GGDEF"/>
    <property type="match status" value="1"/>
</dbReference>
<dbReference type="CDD" id="cd00130">
    <property type="entry name" value="PAS"/>
    <property type="match status" value="1"/>
</dbReference>
<gene>
    <name evidence="3" type="ORF">FY036_18815</name>
</gene>
<dbReference type="RefSeq" id="WP_148916313.1">
    <property type="nucleotide sequence ID" value="NZ_VSZS01000067.1"/>
</dbReference>
<evidence type="ECO:0000313" key="4">
    <source>
        <dbReference type="Proteomes" id="UP000323258"/>
    </source>
</evidence>
<dbReference type="SMART" id="SM00267">
    <property type="entry name" value="GGDEF"/>
    <property type="match status" value="1"/>
</dbReference>
<dbReference type="PANTHER" id="PTHR44757">
    <property type="entry name" value="DIGUANYLATE CYCLASE DGCP"/>
    <property type="match status" value="1"/>
</dbReference>
<reference evidence="3 4" key="1">
    <citation type="submission" date="2019-08" db="EMBL/GenBank/DDBJ databases">
        <authorList>
            <person name="Seo Y.L."/>
        </authorList>
    </citation>
    <scope>NUCLEOTIDE SEQUENCE [LARGE SCALE GENOMIC DNA]</scope>
    <source>
        <strain evidence="3 4">MaA-C15</strain>
    </source>
</reference>
<dbReference type="InterPro" id="IPR000160">
    <property type="entry name" value="GGDEF_dom"/>
</dbReference>
<keyword evidence="4" id="KW-1185">Reference proteome</keyword>